<dbReference type="InterPro" id="IPR043128">
    <property type="entry name" value="Rev_trsase/Diguanyl_cyclase"/>
</dbReference>
<dbReference type="Pfam" id="PF08448">
    <property type="entry name" value="PAS_4"/>
    <property type="match status" value="1"/>
</dbReference>
<keyword evidence="5 6" id="KW-0472">Membrane</keyword>
<keyword evidence="3 6" id="KW-0812">Transmembrane</keyword>
<dbReference type="InterPro" id="IPR003607">
    <property type="entry name" value="HD/PDEase_dom"/>
</dbReference>
<dbReference type="InterPro" id="IPR029787">
    <property type="entry name" value="Nucleotide_cyclase"/>
</dbReference>
<feature type="domain" description="GGDEF" evidence="9">
    <location>
        <begin position="372"/>
        <end position="507"/>
    </location>
</feature>
<dbReference type="CDD" id="cd01949">
    <property type="entry name" value="GGDEF"/>
    <property type="match status" value="1"/>
</dbReference>
<dbReference type="NCBIfam" id="TIGR00254">
    <property type="entry name" value="GGDEF"/>
    <property type="match status" value="1"/>
</dbReference>
<dbReference type="InterPro" id="IPR000700">
    <property type="entry name" value="PAS-assoc_C"/>
</dbReference>
<dbReference type="EMBL" id="LKEU01000040">
    <property type="protein sequence ID" value="OFV69466.1"/>
    <property type="molecule type" value="Genomic_DNA"/>
</dbReference>
<feature type="transmembrane region" description="Helical" evidence="6">
    <location>
        <begin position="139"/>
        <end position="157"/>
    </location>
</feature>
<dbReference type="Pfam" id="PF13487">
    <property type="entry name" value="HD_5"/>
    <property type="match status" value="1"/>
</dbReference>
<evidence type="ECO:0000256" key="2">
    <source>
        <dbReference type="ARBA" id="ARBA00022475"/>
    </source>
</evidence>
<evidence type="ECO:0000259" key="10">
    <source>
        <dbReference type="PROSITE" id="PS51832"/>
    </source>
</evidence>
<dbReference type="PROSITE" id="PS51832">
    <property type="entry name" value="HD_GYP"/>
    <property type="match status" value="1"/>
</dbReference>
<feature type="domain" description="PAS" evidence="7">
    <location>
        <begin position="218"/>
        <end position="288"/>
    </location>
</feature>
<organism evidence="11 12">
    <name type="scientific">Acetobacterium wieringae</name>
    <dbReference type="NCBI Taxonomy" id="52694"/>
    <lineage>
        <taxon>Bacteria</taxon>
        <taxon>Bacillati</taxon>
        <taxon>Bacillota</taxon>
        <taxon>Clostridia</taxon>
        <taxon>Eubacteriales</taxon>
        <taxon>Eubacteriaceae</taxon>
        <taxon>Acetobacterium</taxon>
    </lineage>
</organism>
<dbReference type="RefSeq" id="WP_070372365.1">
    <property type="nucleotide sequence ID" value="NZ_LKEU01000040.1"/>
</dbReference>
<evidence type="ECO:0000256" key="6">
    <source>
        <dbReference type="SAM" id="Phobius"/>
    </source>
</evidence>
<dbReference type="PROSITE" id="PS50113">
    <property type="entry name" value="PAC"/>
    <property type="match status" value="1"/>
</dbReference>
<evidence type="ECO:0000313" key="12">
    <source>
        <dbReference type="Proteomes" id="UP000176244"/>
    </source>
</evidence>
<dbReference type="OrthoDB" id="9798833at2"/>
<keyword evidence="11" id="KW-0378">Hydrolase</keyword>
<evidence type="ECO:0000259" key="8">
    <source>
        <dbReference type="PROSITE" id="PS50113"/>
    </source>
</evidence>
<dbReference type="PANTHER" id="PTHR43155">
    <property type="entry name" value="CYCLIC DI-GMP PHOSPHODIESTERASE PA4108-RELATED"/>
    <property type="match status" value="1"/>
</dbReference>
<dbReference type="Pfam" id="PF07694">
    <property type="entry name" value="5TM-5TMR_LYT"/>
    <property type="match status" value="1"/>
</dbReference>
<evidence type="ECO:0000256" key="5">
    <source>
        <dbReference type="ARBA" id="ARBA00023136"/>
    </source>
</evidence>
<dbReference type="InterPro" id="IPR035965">
    <property type="entry name" value="PAS-like_dom_sf"/>
</dbReference>
<dbReference type="SMART" id="SM00267">
    <property type="entry name" value="GGDEF"/>
    <property type="match status" value="1"/>
</dbReference>
<dbReference type="InterPro" id="IPR011620">
    <property type="entry name" value="Sig_transdc_His_kinase_LytS_TM"/>
</dbReference>
<dbReference type="GO" id="GO:0071111">
    <property type="term" value="F:cyclic-guanylate-specific phosphodiesterase activity"/>
    <property type="evidence" value="ECO:0007669"/>
    <property type="project" value="UniProtKB-EC"/>
</dbReference>
<comment type="caution">
    <text evidence="11">The sequence shown here is derived from an EMBL/GenBank/DDBJ whole genome shotgun (WGS) entry which is preliminary data.</text>
</comment>
<dbReference type="SUPFAM" id="SSF109604">
    <property type="entry name" value="HD-domain/PDEase-like"/>
    <property type="match status" value="1"/>
</dbReference>
<dbReference type="InterPro" id="IPR000160">
    <property type="entry name" value="GGDEF_dom"/>
</dbReference>
<protein>
    <submittedName>
        <fullName evidence="11">Cyclic di-GMP phosphodiesterase response regulator RpfG</fullName>
        <ecNumber evidence="11">3.1.4.52</ecNumber>
    </submittedName>
</protein>
<evidence type="ECO:0000259" key="9">
    <source>
        <dbReference type="PROSITE" id="PS50887"/>
    </source>
</evidence>
<evidence type="ECO:0000256" key="1">
    <source>
        <dbReference type="ARBA" id="ARBA00004651"/>
    </source>
</evidence>
<feature type="transmembrane region" description="Helical" evidence="6">
    <location>
        <begin position="169"/>
        <end position="189"/>
    </location>
</feature>
<dbReference type="NCBIfam" id="TIGR00229">
    <property type="entry name" value="sensory_box"/>
    <property type="match status" value="1"/>
</dbReference>
<feature type="transmembrane region" description="Helical" evidence="6">
    <location>
        <begin position="9"/>
        <end position="30"/>
    </location>
</feature>
<dbReference type="SMART" id="SM00471">
    <property type="entry name" value="HDc"/>
    <property type="match status" value="1"/>
</dbReference>
<feature type="transmembrane region" description="Helical" evidence="6">
    <location>
        <begin position="36"/>
        <end position="58"/>
    </location>
</feature>
<name>A0A1F2PFJ2_9FIRM</name>
<dbReference type="Proteomes" id="UP000176244">
    <property type="component" value="Unassembled WGS sequence"/>
</dbReference>
<dbReference type="GO" id="GO:0005886">
    <property type="term" value="C:plasma membrane"/>
    <property type="evidence" value="ECO:0007669"/>
    <property type="project" value="UniProtKB-SubCell"/>
</dbReference>
<dbReference type="GO" id="GO:0071555">
    <property type="term" value="P:cell wall organization"/>
    <property type="evidence" value="ECO:0007669"/>
    <property type="project" value="InterPro"/>
</dbReference>
<keyword evidence="4 6" id="KW-1133">Transmembrane helix</keyword>
<keyword evidence="2" id="KW-1003">Cell membrane</keyword>
<feature type="domain" description="HD-GYP" evidence="10">
    <location>
        <begin position="496"/>
        <end position="691"/>
    </location>
</feature>
<dbReference type="Gene3D" id="3.30.70.270">
    <property type="match status" value="1"/>
</dbReference>
<gene>
    <name evidence="11" type="primary">rpfG_18</name>
    <name evidence="11" type="ORF">ACWI_31140</name>
</gene>
<reference evidence="11 12" key="1">
    <citation type="submission" date="2015-09" db="EMBL/GenBank/DDBJ databases">
        <title>Genome sequence of Acetobacterium wieringae DSM 1911.</title>
        <authorList>
            <person name="Poehlein A."/>
            <person name="Bengelsdorf F.R."/>
            <person name="Schiel-Bengelsdorf B."/>
            <person name="Duerre P."/>
            <person name="Daniel R."/>
        </authorList>
    </citation>
    <scope>NUCLEOTIDE SEQUENCE [LARGE SCALE GENOMIC DNA]</scope>
    <source>
        <strain evidence="11 12">DSM 1911</strain>
    </source>
</reference>
<dbReference type="STRING" id="52694.ACWI_31140"/>
<dbReference type="CDD" id="cd00130">
    <property type="entry name" value="PAS"/>
    <property type="match status" value="1"/>
</dbReference>
<evidence type="ECO:0000313" key="11">
    <source>
        <dbReference type="EMBL" id="OFV69466.1"/>
    </source>
</evidence>
<evidence type="ECO:0000259" key="7">
    <source>
        <dbReference type="PROSITE" id="PS50112"/>
    </source>
</evidence>
<dbReference type="AlphaFoldDB" id="A0A1F2PFJ2"/>
<dbReference type="InterPro" id="IPR000014">
    <property type="entry name" value="PAS"/>
</dbReference>
<dbReference type="PANTHER" id="PTHR43155:SF2">
    <property type="entry name" value="CYCLIC DI-GMP PHOSPHODIESTERASE PA4108"/>
    <property type="match status" value="1"/>
</dbReference>
<dbReference type="CDD" id="cd00077">
    <property type="entry name" value="HDc"/>
    <property type="match status" value="1"/>
</dbReference>
<dbReference type="Gene3D" id="3.30.450.20">
    <property type="entry name" value="PAS domain"/>
    <property type="match status" value="1"/>
</dbReference>
<comment type="subcellular location">
    <subcellularLocation>
        <location evidence="1">Cell membrane</location>
        <topology evidence="1">Multi-pass membrane protein</topology>
    </subcellularLocation>
</comment>
<dbReference type="Gene3D" id="1.10.3210.10">
    <property type="entry name" value="Hypothetical protein af1432"/>
    <property type="match status" value="1"/>
</dbReference>
<dbReference type="SMART" id="SM00091">
    <property type="entry name" value="PAS"/>
    <property type="match status" value="1"/>
</dbReference>
<feature type="transmembrane region" description="Helical" evidence="6">
    <location>
        <begin position="70"/>
        <end position="91"/>
    </location>
</feature>
<dbReference type="SUPFAM" id="SSF55073">
    <property type="entry name" value="Nucleotide cyclase"/>
    <property type="match status" value="1"/>
</dbReference>
<dbReference type="PROSITE" id="PS50887">
    <property type="entry name" value="GGDEF"/>
    <property type="match status" value="1"/>
</dbReference>
<dbReference type="InterPro" id="IPR013656">
    <property type="entry name" value="PAS_4"/>
</dbReference>
<proteinExistence type="predicted"/>
<evidence type="ECO:0000256" key="4">
    <source>
        <dbReference type="ARBA" id="ARBA00022989"/>
    </source>
</evidence>
<dbReference type="GO" id="GO:0000155">
    <property type="term" value="F:phosphorelay sensor kinase activity"/>
    <property type="evidence" value="ECO:0007669"/>
    <property type="project" value="InterPro"/>
</dbReference>
<feature type="domain" description="PAC" evidence="8">
    <location>
        <begin position="291"/>
        <end position="343"/>
    </location>
</feature>
<dbReference type="Pfam" id="PF00990">
    <property type="entry name" value="GGDEF"/>
    <property type="match status" value="1"/>
</dbReference>
<dbReference type="SUPFAM" id="SSF55785">
    <property type="entry name" value="PYP-like sensor domain (PAS domain)"/>
    <property type="match status" value="1"/>
</dbReference>
<sequence>MSSQLIKDLLLNTALLLSISIVYNLFFIGIDRRKKWSEAVLGLFLGGVGILLMINTVSFANGIIFDTRSILISVSGLFLGYLPTVIAALLVSLYRLYLGGGGALTGVLVTATSAAIGLLWHRYRLPKIVKKSAHVWPELYLFGLLVHLVMLADMLTLPNAQVSAVLQAITLPVLIIYPLGTLLLCLVMLQGLKNQAADDNLRQSRENYKNLYYEFQKKESLLRSLLDSIPDLVFYKDQQSVYLGCNKAFEAFAGKTVDELVGYTDFDLFDSDTATLFRTMDEIMLREKKSRRNEEMVTYPDGRQVYLETLKTPYYDHDGQNLGLIGISRDITERKQHEAEILYLGQHDALTGLHNRSYYEAERQRLDHCDYLPLSLIIGDINGLKLINDAFGHSEGDKLLISIARIMADCARPQDVLVRTGGDEFVMLLPQTSYSEAGALVEKLKSACEAGYKLDNELIITSISLGFATKTSAHESLEKVFKLAEESMYRKKLLEYKSFHSAVMASIKTTLFEKSNETEAHAERMADLAKQLGRVLGLDQEELVALELVATLHDIGKISIDSKLLKKNTPLTEAEWAEIKKHPEVGYRIAQTVPELRKIAEYILCHHERWDGNGYPQGLKGVEIPLLARILAIVDAYDAMTQNRSYRPAMAEREAIAELQRHAGSQFDPDLVTVFIHEVIEKNSNIVESSADA</sequence>
<evidence type="ECO:0000256" key="3">
    <source>
        <dbReference type="ARBA" id="ARBA00022692"/>
    </source>
</evidence>
<accession>A0A1F2PFJ2</accession>
<dbReference type="PROSITE" id="PS50112">
    <property type="entry name" value="PAS"/>
    <property type="match status" value="1"/>
</dbReference>
<feature type="transmembrane region" description="Helical" evidence="6">
    <location>
        <begin position="97"/>
        <end position="119"/>
    </location>
</feature>
<dbReference type="EC" id="3.1.4.52" evidence="11"/>
<dbReference type="InterPro" id="IPR037522">
    <property type="entry name" value="HD_GYP_dom"/>
</dbReference>